<dbReference type="Pfam" id="PF09479">
    <property type="entry name" value="Flg_new"/>
    <property type="match status" value="1"/>
</dbReference>
<keyword evidence="4" id="KW-0732">Signal</keyword>
<dbReference type="EMBL" id="DWUV01000182">
    <property type="protein sequence ID" value="HJD34762.1"/>
    <property type="molecule type" value="Genomic_DNA"/>
</dbReference>
<reference evidence="5" key="2">
    <citation type="submission" date="2021-04" db="EMBL/GenBank/DDBJ databases">
        <authorList>
            <person name="Gilroy R."/>
        </authorList>
    </citation>
    <scope>NUCLEOTIDE SEQUENCE</scope>
    <source>
        <strain evidence="5">ChiGjej3B3-11674</strain>
    </source>
</reference>
<comment type="subcellular location">
    <subcellularLocation>
        <location evidence="1">Cell envelope</location>
    </subcellularLocation>
</comment>
<proteinExistence type="predicted"/>
<keyword evidence="3" id="KW-1133">Transmembrane helix</keyword>
<feature type="region of interest" description="Disordered" evidence="2">
    <location>
        <begin position="623"/>
        <end position="648"/>
    </location>
</feature>
<dbReference type="Proteomes" id="UP000823897">
    <property type="component" value="Unassembled WGS sequence"/>
</dbReference>
<sequence>MRKNRTGFIAAMLTLMLVCLPVLSAGAGERTAEGMAETAVLTVRYYVSGAEGKMAAEPYRAEMLLGSCYRVESPELEVFTLTDPGQKFIEGSLEEDTEVSVYYSDSREPAEYTVEYIGRDESSEKVLARDTFRAAAGDTVNAPERSFENYEKEAGQDMTLSVSADGKAVKKVYYSRIFYDRIVFRTQGTYIPSIYGWAGTDISGEIEKVGEPVRQGYVFRGWDKELPAVMPEGEYVLNAVWEPGESRYTVLRWMENAEDDGYTLLGETEIRTAQTGSTVTAAQEDIDRAGVMADWFPEEDYYKDYYGFDYERCEDTVVTADGKAVLNLYYAREIWTINLHEEAERESGTSESLLPNNDIWYTIRGKYGSALSDSFPDYDELEAYYMGKTQLQNVKFLGVRDEFEAVNRHLDSFYFQDLASGNHTFDAYPWMEKDSYPIRITYLKEGKDGTFRKVRRETVQVDRDPSVYGAEVTVFHPKGLTSEGGWYTTGDSAVECEQAGLIPIRQEQILSDGGCVFRGVQTHLYVYLKRGVFTLNYVDIKDDGTTVIYRTENVTYRDEADLQYIPGSGEDHGNDRFTGWYLSPALTDSGQPIREIEMPAEDLNIYAGWSPETWKVAFDTMGGSEAPQEQAVKDGEQAERPEDPQRDGYLFLGWFTDPEERDTRQAWDFGQQVETRMTLYAGWLPAGEMAEYTVRHTEAGEETPFYEEQRQGRPGDTVFAAALTPADQGYPAGKYLESGTSGRKITLEEDGSENVVTFIYNKPDPRTYTVSYLDLETGEKLREDKEAETENTVVTEFYAPAEGYVPVSEHQTIQLERAEKNQITFYYEKAAQNSGQTHNDKANAGITGSGTAPHSGDRGTAAVWLAILAFALLIQMSISYKSRMSISYKSRIDKTQ</sequence>
<dbReference type="Gene3D" id="2.60.40.4270">
    <property type="entry name" value="Listeria-Bacteroides repeat domain"/>
    <property type="match status" value="1"/>
</dbReference>
<keyword evidence="3" id="KW-0472">Membrane</keyword>
<feature type="signal peptide" evidence="4">
    <location>
        <begin position="1"/>
        <end position="24"/>
    </location>
</feature>
<organism evidence="5 6">
    <name type="scientific">Candidatus Mediterraneibacter tabaqchaliae</name>
    <dbReference type="NCBI Taxonomy" id="2838689"/>
    <lineage>
        <taxon>Bacteria</taxon>
        <taxon>Bacillati</taxon>
        <taxon>Bacillota</taxon>
        <taxon>Clostridia</taxon>
        <taxon>Lachnospirales</taxon>
        <taxon>Lachnospiraceae</taxon>
        <taxon>Mediterraneibacter</taxon>
    </lineage>
</organism>
<feature type="region of interest" description="Disordered" evidence="2">
    <location>
        <begin position="834"/>
        <end position="853"/>
    </location>
</feature>
<reference evidence="5" key="1">
    <citation type="journal article" date="2021" name="PeerJ">
        <title>Extensive microbial diversity within the chicken gut microbiome revealed by metagenomics and culture.</title>
        <authorList>
            <person name="Gilroy R."/>
            <person name="Ravi A."/>
            <person name="Getino M."/>
            <person name="Pursley I."/>
            <person name="Horton D.L."/>
            <person name="Alikhan N.F."/>
            <person name="Baker D."/>
            <person name="Gharbi K."/>
            <person name="Hall N."/>
            <person name="Watson M."/>
            <person name="Adriaenssens E.M."/>
            <person name="Foster-Nyarko E."/>
            <person name="Jarju S."/>
            <person name="Secka A."/>
            <person name="Antonio M."/>
            <person name="Oren A."/>
            <person name="Chaudhuri R.R."/>
            <person name="La Ragione R."/>
            <person name="Hildebrand F."/>
            <person name="Pallen M.J."/>
        </authorList>
    </citation>
    <scope>NUCLEOTIDE SEQUENCE</scope>
    <source>
        <strain evidence="5">ChiGjej3B3-11674</strain>
    </source>
</reference>
<name>A0A9D2R6A3_9FIRM</name>
<protein>
    <submittedName>
        <fullName evidence="5">InlB B-repeat-containing protein</fullName>
    </submittedName>
</protein>
<accession>A0A9D2R6A3</accession>
<gene>
    <name evidence="5" type="ORF">H9911_09520</name>
</gene>
<keyword evidence="3" id="KW-0812">Transmembrane</keyword>
<feature type="transmembrane region" description="Helical" evidence="3">
    <location>
        <begin position="861"/>
        <end position="880"/>
    </location>
</feature>
<evidence type="ECO:0000313" key="5">
    <source>
        <dbReference type="EMBL" id="HJD34762.1"/>
    </source>
</evidence>
<dbReference type="InterPro" id="IPR013378">
    <property type="entry name" value="InlB-like_B-rpt"/>
</dbReference>
<evidence type="ECO:0000256" key="1">
    <source>
        <dbReference type="ARBA" id="ARBA00004196"/>
    </source>
</evidence>
<dbReference type="InterPro" id="IPR042229">
    <property type="entry name" value="Listeria/Bacterioides_rpt_sf"/>
</dbReference>
<dbReference type="AlphaFoldDB" id="A0A9D2R6A3"/>
<feature type="chain" id="PRO_5039268979" evidence="4">
    <location>
        <begin position="25"/>
        <end position="896"/>
    </location>
</feature>
<evidence type="ECO:0000313" key="6">
    <source>
        <dbReference type="Proteomes" id="UP000823897"/>
    </source>
</evidence>
<dbReference type="GO" id="GO:0030313">
    <property type="term" value="C:cell envelope"/>
    <property type="evidence" value="ECO:0007669"/>
    <property type="project" value="UniProtKB-SubCell"/>
</dbReference>
<feature type="compositionally biased region" description="Basic and acidic residues" evidence="2">
    <location>
        <begin position="631"/>
        <end position="646"/>
    </location>
</feature>
<comment type="caution">
    <text evidence="5">The sequence shown here is derived from an EMBL/GenBank/DDBJ whole genome shotgun (WGS) entry which is preliminary data.</text>
</comment>
<evidence type="ECO:0000256" key="2">
    <source>
        <dbReference type="SAM" id="MobiDB-lite"/>
    </source>
</evidence>
<evidence type="ECO:0000256" key="4">
    <source>
        <dbReference type="SAM" id="SignalP"/>
    </source>
</evidence>
<evidence type="ECO:0000256" key="3">
    <source>
        <dbReference type="SAM" id="Phobius"/>
    </source>
</evidence>